<dbReference type="HOGENOM" id="CLU_3004516_0_0_9"/>
<protein>
    <submittedName>
        <fullName evidence="1">Uncharacterized protein</fullName>
    </submittedName>
</protein>
<name>U5L5K4_9BACI</name>
<evidence type="ECO:0000313" key="1">
    <source>
        <dbReference type="EMBL" id="AGX02633.1"/>
    </source>
</evidence>
<dbReference type="Proteomes" id="UP000017805">
    <property type="component" value="Chromosome"/>
</dbReference>
<keyword evidence="2" id="KW-1185">Reference proteome</keyword>
<organism evidence="1 2">
    <name type="scientific">Bacillus infantis NRRL B-14911</name>
    <dbReference type="NCBI Taxonomy" id="1367477"/>
    <lineage>
        <taxon>Bacteria</taxon>
        <taxon>Bacillati</taxon>
        <taxon>Bacillota</taxon>
        <taxon>Bacilli</taxon>
        <taxon>Bacillales</taxon>
        <taxon>Bacillaceae</taxon>
        <taxon>Bacillus</taxon>
    </lineage>
</organism>
<dbReference type="EMBL" id="CP006643">
    <property type="protein sequence ID" value="AGX02633.1"/>
    <property type="molecule type" value="Genomic_DNA"/>
</dbReference>
<proteinExistence type="predicted"/>
<accession>U5L5K4</accession>
<sequence length="56" mass="6301">MHFILIVQAFNLLQDKTRHFILCGKWEDITDANGKAGSFLLKSGITSVILHEDNNS</sequence>
<dbReference type="STRING" id="1367477.N288_03350"/>
<gene>
    <name evidence="1" type="ORF">N288_03350</name>
</gene>
<dbReference type="AlphaFoldDB" id="U5L5K4"/>
<dbReference type="KEGG" id="bif:N288_03350"/>
<reference evidence="1 2" key="1">
    <citation type="submission" date="2013-07" db="EMBL/GenBank/DDBJ databases">
        <title>Complete genome sequence of Bacillus infantis NRRL B-14911 that has potential to induce cardiac disease by antigenic mimicry.</title>
        <authorList>
            <person name="Massilamany C."/>
            <person name="Smith T.P.L."/>
            <person name="Loy J.D."/>
            <person name="Barletta R."/>
            <person name="Reddy J."/>
        </authorList>
    </citation>
    <scope>NUCLEOTIDE SEQUENCE [LARGE SCALE GENOMIC DNA]</scope>
    <source>
        <strain evidence="1 2">NRRL B-14911</strain>
    </source>
</reference>
<evidence type="ECO:0000313" key="2">
    <source>
        <dbReference type="Proteomes" id="UP000017805"/>
    </source>
</evidence>
<dbReference type="PATRIC" id="fig|1367477.3.peg.614"/>